<sequence>MFKRYSIVLLLFVIISCKSKEEKTFFDFDNVEYYSLNKSKEEEISRNSNIGVRDSIFESVFYKDYPDTLNSSVFLKMVNSDGFSRFELSEKDVEYLRNDVFIEKISLKMFELNKACAPEYRDILVFKKNSKISGIAKICLWCGHFYFISSKKNIQTEEFGTEKDYEALKKIFNTYKKK</sequence>
<gene>
    <name evidence="1" type="ORF">CFS9_15260</name>
</gene>
<protein>
    <recommendedName>
        <fullName evidence="2">Lipoprotein</fullName>
    </recommendedName>
</protein>
<accession>A0AAT9H075</accession>
<reference evidence="1" key="1">
    <citation type="submission" date="2024-05" db="EMBL/GenBank/DDBJ databases">
        <title>Whole-Genome Sequence of CFS9, a Potential Fish Probiotic Isolated from the Body Surface of Silurus asotus.</title>
        <authorList>
            <person name="Kojima M."/>
            <person name="Tobioka K."/>
            <person name="Yokota K."/>
            <person name="Nakatani H."/>
            <person name="Hori K."/>
            <person name="Tamaru Y."/>
            <person name="Okazaki F."/>
        </authorList>
    </citation>
    <scope>NUCLEOTIDE SEQUENCE</scope>
    <source>
        <strain evidence="1">CFS9</strain>
    </source>
</reference>
<proteinExistence type="predicted"/>
<dbReference type="RefSeq" id="WP_369617994.1">
    <property type="nucleotide sequence ID" value="NZ_AP031573.1"/>
</dbReference>
<evidence type="ECO:0008006" key="2">
    <source>
        <dbReference type="Google" id="ProtNLM"/>
    </source>
</evidence>
<dbReference type="AlphaFoldDB" id="A0AAT9H075"/>
<dbReference type="EMBL" id="AP031573">
    <property type="protein sequence ID" value="BFM42885.1"/>
    <property type="molecule type" value="Genomic_DNA"/>
</dbReference>
<organism evidence="1">
    <name type="scientific">Flavobacterium sp. CFS9</name>
    <dbReference type="NCBI Taxonomy" id="3143118"/>
    <lineage>
        <taxon>Bacteria</taxon>
        <taxon>Pseudomonadati</taxon>
        <taxon>Bacteroidota</taxon>
        <taxon>Flavobacteriia</taxon>
        <taxon>Flavobacteriales</taxon>
        <taxon>Flavobacteriaceae</taxon>
        <taxon>Flavobacterium</taxon>
    </lineage>
</organism>
<name>A0AAT9H075_9FLAO</name>
<dbReference type="PROSITE" id="PS51257">
    <property type="entry name" value="PROKAR_LIPOPROTEIN"/>
    <property type="match status" value="1"/>
</dbReference>
<evidence type="ECO:0000313" key="1">
    <source>
        <dbReference type="EMBL" id="BFM42885.1"/>
    </source>
</evidence>